<dbReference type="EMBL" id="PDJH01000001">
    <property type="protein sequence ID" value="PFG36209.1"/>
    <property type="molecule type" value="Genomic_DNA"/>
</dbReference>
<dbReference type="PANTHER" id="PTHR39344">
    <property type="entry name" value="UPF0182 PROTEIN SLL1060"/>
    <property type="match status" value="1"/>
</dbReference>
<keyword evidence="1 5" id="KW-1003">Cell membrane</keyword>
<accession>A0A2A9EDA8</accession>
<dbReference type="InterPro" id="IPR005372">
    <property type="entry name" value="UPF0182"/>
</dbReference>
<evidence type="ECO:0000256" key="6">
    <source>
        <dbReference type="SAM" id="MobiDB-lite"/>
    </source>
</evidence>
<protein>
    <recommendedName>
        <fullName evidence="5">UPF0182 protein ATL41_0924</fullName>
    </recommendedName>
</protein>
<keyword evidence="3 5" id="KW-1133">Transmembrane helix</keyword>
<evidence type="ECO:0000256" key="1">
    <source>
        <dbReference type="ARBA" id="ARBA00022475"/>
    </source>
</evidence>
<proteinExistence type="inferred from homology"/>
<feature type="transmembrane region" description="Helical" evidence="5">
    <location>
        <begin position="291"/>
        <end position="312"/>
    </location>
</feature>
<dbReference type="GO" id="GO:0005576">
    <property type="term" value="C:extracellular region"/>
    <property type="evidence" value="ECO:0007669"/>
    <property type="project" value="TreeGrafter"/>
</dbReference>
<feature type="region of interest" description="Disordered" evidence="6">
    <location>
        <begin position="901"/>
        <end position="975"/>
    </location>
</feature>
<reference evidence="7 8" key="1">
    <citation type="submission" date="2017-10" db="EMBL/GenBank/DDBJ databases">
        <title>Sequencing the genomes of 1000 actinobacteria strains.</title>
        <authorList>
            <person name="Klenk H.-P."/>
        </authorList>
    </citation>
    <scope>NUCLEOTIDE SEQUENCE [LARGE SCALE GENOMIC DNA]</scope>
    <source>
        <strain evidence="7 8">DSM 21574</strain>
    </source>
</reference>
<feature type="transmembrane region" description="Helical" evidence="5">
    <location>
        <begin position="218"/>
        <end position="237"/>
    </location>
</feature>
<evidence type="ECO:0000313" key="7">
    <source>
        <dbReference type="EMBL" id="PFG36209.1"/>
    </source>
</evidence>
<dbReference type="HAMAP" id="MF_01600">
    <property type="entry name" value="UPF0182"/>
    <property type="match status" value="1"/>
</dbReference>
<feature type="transmembrane region" description="Helical" evidence="5">
    <location>
        <begin position="266"/>
        <end position="284"/>
    </location>
</feature>
<dbReference type="AlphaFoldDB" id="A0A2A9EDA8"/>
<dbReference type="Pfam" id="PF03699">
    <property type="entry name" value="UPF0182"/>
    <property type="match status" value="1"/>
</dbReference>
<evidence type="ECO:0000313" key="8">
    <source>
        <dbReference type="Proteomes" id="UP000221394"/>
    </source>
</evidence>
<sequence>MSFANPPRPVRRTSDERRKVSPLGVTVAVLAAVVVLVLLAANFWTEVLWFDQLGFAKVIWTQWGAKAALFAVGFLIMSLVVGLNLNLAFRNRPVYAPSTPEQATLDQYREAIEPLRKLVMVALPAVLGVFAGLAAAARWEDILLWLNGESFGVADPQWGIDLSFFVFTLPALRFFVSLLMAVLIVSLVASLAMHYLYGGLRAGAVAPGESRATGAARVQLSVLAAVFMLLLAANYWLDRYALLTTQGERFAGAGYADINSVVPAKAILAGVAVLVAVLFVLTAIRGNWRIPAIGVGLMVVSALAIGGIYPAIVERFQVQPNAQELEAEYIQRNIDATRQAFGIDDVDEQEYDAKTTATAGALREDSETTASIRLLDPSIVSPSFKQLQQNKQYYDFADTLSVDRYDIDGEKRDTVIAVRELNLAGVGADQRNWVNDHLVYTHGYGVAAAFGNSTTSDGQPSFFEGGIPSVGELDEYEPRIYFGQMSPDYSIVGAPEGTEPWELDYPDTASGQVLTTFPTHEVAIGPSVGSFMNKVLYSIKFGEEQILFSDRVNEASQIIYDRDPRTRVQKVAPYLTLDGRVYPAVVDGRVKWIVDGYTTTNNYPYSASASLDDATNDSLTARSAVAQLAPKRVNYIRNSVKATVDAYDGTVTLYAWDAEDPILKAWSKIFPAAVTPLEEISGDLMSHIRYPEGLFKVQRSLLAAYHVTSPAVFFSGQDLWKNPVEPTATGTTSAALQPPYYLSLQMPDQTSPAFSLMSTFIPGGNSDRQILTGYLAVDSEAGDQAGKPAEGYGKLRLLTLPKDSTVPAPGQVQNTFNSDPTISEQLNILKSGNSTVINGNLLTVPVGGGLLYVQPVYVQSSGGTKLPLLRKVLVSFGDKVGYADTLGEALDQVFSGDSGVDLDDQVIDTDVPTAPVPPTDDETPPATETPTPTDTPTATPTQPTTPTTPPAAGTPREQLDAALQAASQAMKDSEAALSEGDFAKYGEAQKRLNEALQKALEAEGALD</sequence>
<evidence type="ECO:0000256" key="3">
    <source>
        <dbReference type="ARBA" id="ARBA00022989"/>
    </source>
</evidence>
<feature type="transmembrane region" description="Helical" evidence="5">
    <location>
        <begin position="20"/>
        <end position="43"/>
    </location>
</feature>
<gene>
    <name evidence="7" type="ORF">ATL41_0924</name>
</gene>
<evidence type="ECO:0000256" key="4">
    <source>
        <dbReference type="ARBA" id="ARBA00023136"/>
    </source>
</evidence>
<dbReference type="GO" id="GO:0005886">
    <property type="term" value="C:plasma membrane"/>
    <property type="evidence" value="ECO:0007669"/>
    <property type="project" value="UniProtKB-SubCell"/>
</dbReference>
<feature type="compositionally biased region" description="Low complexity" evidence="6">
    <location>
        <begin position="924"/>
        <end position="969"/>
    </location>
</feature>
<keyword evidence="2 5" id="KW-0812">Transmembrane</keyword>
<comment type="similarity">
    <text evidence="5">Belongs to the UPF0182 family.</text>
</comment>
<dbReference type="RefSeq" id="WP_098457414.1">
    <property type="nucleotide sequence ID" value="NZ_PDJH01000001.1"/>
</dbReference>
<organism evidence="7 8">
    <name type="scientific">Flavimobilis soli</name>
    <dbReference type="NCBI Taxonomy" id="442709"/>
    <lineage>
        <taxon>Bacteria</taxon>
        <taxon>Bacillati</taxon>
        <taxon>Actinomycetota</taxon>
        <taxon>Actinomycetes</taxon>
        <taxon>Micrococcales</taxon>
        <taxon>Jonesiaceae</taxon>
        <taxon>Flavimobilis</taxon>
    </lineage>
</organism>
<evidence type="ECO:0000256" key="2">
    <source>
        <dbReference type="ARBA" id="ARBA00022692"/>
    </source>
</evidence>
<keyword evidence="8" id="KW-1185">Reference proteome</keyword>
<dbReference type="PANTHER" id="PTHR39344:SF1">
    <property type="entry name" value="UPF0182 PROTEIN SLL1060"/>
    <property type="match status" value="1"/>
</dbReference>
<dbReference type="Proteomes" id="UP000221394">
    <property type="component" value="Unassembled WGS sequence"/>
</dbReference>
<comment type="subcellular location">
    <subcellularLocation>
        <location evidence="5">Cell membrane</location>
        <topology evidence="5">Multi-pass membrane protein</topology>
    </subcellularLocation>
</comment>
<feature type="transmembrane region" description="Helical" evidence="5">
    <location>
        <begin position="118"/>
        <end position="137"/>
    </location>
</feature>
<dbReference type="OrthoDB" id="9763654at2"/>
<name>A0A2A9EDA8_9MICO</name>
<feature type="transmembrane region" description="Helical" evidence="5">
    <location>
        <begin position="174"/>
        <end position="197"/>
    </location>
</feature>
<feature type="transmembrane region" description="Helical" evidence="5">
    <location>
        <begin position="63"/>
        <end position="85"/>
    </location>
</feature>
<keyword evidence="4 5" id="KW-0472">Membrane</keyword>
<comment type="caution">
    <text evidence="7">The sequence shown here is derived from an EMBL/GenBank/DDBJ whole genome shotgun (WGS) entry which is preliminary data.</text>
</comment>
<evidence type="ECO:0000256" key="5">
    <source>
        <dbReference type="HAMAP-Rule" id="MF_01600"/>
    </source>
</evidence>